<dbReference type="BioCyc" id="MMAZ1236903:G139K-3040-MONOMER"/>
<gene>
    <name evidence="1" type="ORF">MmTuc01_3194</name>
</gene>
<evidence type="ECO:0000313" key="2">
    <source>
        <dbReference type="Proteomes" id="UP000011718"/>
    </source>
</evidence>
<accession>M1Q1N3</accession>
<name>M1Q1N3_METMZ</name>
<dbReference type="AlphaFoldDB" id="M1Q1N3"/>
<sequence length="51" mass="6196">MEVFLYFQPFPHSRYFVYPYIVLFGDILISGDNLPDLLLMQREYFDKSIFP</sequence>
<dbReference type="EMBL" id="CP004144">
    <property type="protein sequence ID" value="AGF98451.1"/>
    <property type="molecule type" value="Genomic_DNA"/>
</dbReference>
<evidence type="ECO:0000313" key="1">
    <source>
        <dbReference type="EMBL" id="AGF98451.1"/>
    </source>
</evidence>
<dbReference type="HOGENOM" id="CLU_3094129_0_0_2"/>
<reference evidence="1 2" key="1">
    <citation type="journal article" date="2013" name="Genome Announc.">
        <title>Complete Genome of a Methanosarcina mazei Strain Isolated from Sediment Samples from an Amazonian Flooded Area.</title>
        <authorList>
            <person name="Assis das Gracas D."/>
            <person name="Thiago Juca Ramos R."/>
            <person name="Vieira Araujo A.C."/>
            <person name="Zahlouth R."/>
            <person name="Ribeiro Carneiro A."/>
            <person name="Souza Lopes T."/>
            <person name="Azevedo Barauna R."/>
            <person name="Azevedo V."/>
            <person name="Cruz Schneider M.P."/>
            <person name="Pellizari V.H."/>
            <person name="Silva A."/>
        </authorList>
    </citation>
    <scope>NUCLEOTIDE SEQUENCE [LARGE SCALE GENOMIC DNA]</scope>
    <source>
        <strain evidence="1 2">Tuc01</strain>
    </source>
</reference>
<organism evidence="1 2">
    <name type="scientific">Methanosarcina mazei Tuc01</name>
    <dbReference type="NCBI Taxonomy" id="1236903"/>
    <lineage>
        <taxon>Archaea</taxon>
        <taxon>Methanobacteriati</taxon>
        <taxon>Methanobacteriota</taxon>
        <taxon>Stenosarchaea group</taxon>
        <taxon>Methanomicrobia</taxon>
        <taxon>Methanosarcinales</taxon>
        <taxon>Methanosarcinaceae</taxon>
        <taxon>Methanosarcina</taxon>
    </lineage>
</organism>
<proteinExistence type="predicted"/>
<dbReference type="KEGG" id="mmaz:MmTuc01_3194"/>
<dbReference type="Proteomes" id="UP000011718">
    <property type="component" value="Chromosome"/>
</dbReference>
<protein>
    <submittedName>
        <fullName evidence="1">Uncharacterized protein</fullName>
    </submittedName>
</protein>